<evidence type="ECO:0000313" key="5">
    <source>
        <dbReference type="Proteomes" id="UP000297248"/>
    </source>
</evidence>
<dbReference type="AlphaFoldDB" id="A0A4Y8ABZ3"/>
<dbReference type="InterPro" id="IPR011110">
    <property type="entry name" value="Reg_prop"/>
</dbReference>
<keyword evidence="4" id="KW-0418">Kinase</keyword>
<dbReference type="InterPro" id="IPR015943">
    <property type="entry name" value="WD40/YVTN_repeat-like_dom_sf"/>
</dbReference>
<dbReference type="RefSeq" id="WP_134336899.1">
    <property type="nucleotide sequence ID" value="NZ_BMCZ01000002.1"/>
</dbReference>
<dbReference type="OrthoDB" id="799853at2"/>
<dbReference type="GO" id="GO:0000155">
    <property type="term" value="F:phosphorelay sensor kinase activity"/>
    <property type="evidence" value="ECO:0007669"/>
    <property type="project" value="TreeGrafter"/>
</dbReference>
<name>A0A4Y8ABZ3_9SPHI</name>
<sequence>MIKYINKYALFLALIFCTACAYNQSEGKRIIITPQNKGVTTPYGPNGITRNIIQDHKGNIWIATFDGVFKYDGKYFTNITSKVTSARFFSILEDRKGNFWFGSVGSGVYYYDGKLFRHFTTEEGLLSNGAGSIYEDKKGNIWFGSGGASRYDGKSFRNYILNGNAMYEDTNGKAIQKKQLYGVGPIMEDKNGVFWFGADGVFRYDGKSFTAFTHNGKPFKNTRSIIKDKKGNIWLGGAEGLWRYDGSALTHFTQRFVGYIMEDKKGNIWISSGRNSYQGWALSRYDGKSLSDKTPIVTTISNKQMTFGILEDNKGDIWFGDFNGVHRYDGKTITSFNSKKAKNNVKLL</sequence>
<feature type="chain" id="PRO_5044616424" evidence="2">
    <location>
        <begin position="22"/>
        <end position="348"/>
    </location>
</feature>
<dbReference type="PANTHER" id="PTHR43547">
    <property type="entry name" value="TWO-COMPONENT HISTIDINE KINASE"/>
    <property type="match status" value="1"/>
</dbReference>
<accession>A0A4Y8ABZ3</accession>
<comment type="caution">
    <text evidence="4">The sequence shown here is derived from an EMBL/GenBank/DDBJ whole genome shotgun (WGS) entry which is preliminary data.</text>
</comment>
<evidence type="ECO:0000256" key="1">
    <source>
        <dbReference type="ARBA" id="ARBA00022553"/>
    </source>
</evidence>
<dbReference type="EMBL" id="SNQG01000004">
    <property type="protein sequence ID" value="TEW66035.1"/>
    <property type="molecule type" value="Genomic_DNA"/>
</dbReference>
<dbReference type="PANTHER" id="PTHR43547:SF2">
    <property type="entry name" value="HYBRID SIGNAL TRANSDUCTION HISTIDINE KINASE C"/>
    <property type="match status" value="1"/>
</dbReference>
<dbReference type="Proteomes" id="UP000583101">
    <property type="component" value="Unassembled WGS sequence"/>
</dbReference>
<reference evidence="3 6" key="3">
    <citation type="submission" date="2020-08" db="EMBL/GenBank/DDBJ databases">
        <title>Genomic Encyclopedia of Type Strains, Phase IV (KMG-IV): sequencing the most valuable type-strain genomes for metagenomic binning, comparative biology and taxonomic classification.</title>
        <authorList>
            <person name="Goeker M."/>
        </authorList>
    </citation>
    <scope>NUCLEOTIDE SEQUENCE [LARGE SCALE GENOMIC DNA]</scope>
    <source>
        <strain evidence="3 6">DSM 100995</strain>
    </source>
</reference>
<dbReference type="Gene3D" id="2.130.10.10">
    <property type="entry name" value="YVTN repeat-like/Quinoprotein amine dehydrogenase"/>
    <property type="match status" value="4"/>
</dbReference>
<dbReference type="Pfam" id="PF07494">
    <property type="entry name" value="Reg_prop"/>
    <property type="match status" value="3"/>
</dbReference>
<reference evidence="4 5" key="1">
    <citation type="journal article" date="2016" name="Int. J. Syst. Evol. Microbiol.">
        <title>Proposal of Mucilaginibacter phyllosphaerae sp. nov. isolated from the phyllosphere of Galium album.</title>
        <authorList>
            <person name="Aydogan E.L."/>
            <person name="Busse H.J."/>
            <person name="Moser G."/>
            <person name="Muller C."/>
            <person name="Kampfer P."/>
            <person name="Glaeser S.P."/>
        </authorList>
    </citation>
    <scope>NUCLEOTIDE SEQUENCE [LARGE SCALE GENOMIC DNA]</scope>
    <source>
        <strain evidence="4 5">PP-F2FG21</strain>
    </source>
</reference>
<dbReference type="Proteomes" id="UP000297248">
    <property type="component" value="Unassembled WGS sequence"/>
</dbReference>
<evidence type="ECO:0000313" key="6">
    <source>
        <dbReference type="Proteomes" id="UP000583101"/>
    </source>
</evidence>
<reference evidence="4" key="2">
    <citation type="submission" date="2019-03" db="EMBL/GenBank/DDBJ databases">
        <authorList>
            <person name="Yan Y.-Q."/>
            <person name="Du Z.-J."/>
        </authorList>
    </citation>
    <scope>NUCLEOTIDE SEQUENCE</scope>
    <source>
        <strain evidence="4">PP-F2FG21</strain>
    </source>
</reference>
<keyword evidence="1" id="KW-0597">Phosphoprotein</keyword>
<keyword evidence="6" id="KW-1185">Reference proteome</keyword>
<organism evidence="4 5">
    <name type="scientific">Mucilaginibacter phyllosphaerae</name>
    <dbReference type="NCBI Taxonomy" id="1812349"/>
    <lineage>
        <taxon>Bacteria</taxon>
        <taxon>Pseudomonadati</taxon>
        <taxon>Bacteroidota</taxon>
        <taxon>Sphingobacteriia</taxon>
        <taxon>Sphingobacteriales</taxon>
        <taxon>Sphingobacteriaceae</taxon>
        <taxon>Mucilaginibacter</taxon>
    </lineage>
</organism>
<keyword evidence="4" id="KW-0808">Transferase</keyword>
<protein>
    <submittedName>
        <fullName evidence="4">Histidine kinase</fullName>
    </submittedName>
    <submittedName>
        <fullName evidence="3">Ligand-binding sensor domain-containing protein</fullName>
    </submittedName>
</protein>
<gene>
    <name evidence="4" type="ORF">E2R65_12995</name>
    <name evidence="3" type="ORF">GGR35_001758</name>
</gene>
<evidence type="ECO:0000313" key="3">
    <source>
        <dbReference type="EMBL" id="MBB3969155.1"/>
    </source>
</evidence>
<dbReference type="SUPFAM" id="SSF63829">
    <property type="entry name" value="Calcium-dependent phosphotriesterase"/>
    <property type="match status" value="1"/>
</dbReference>
<evidence type="ECO:0000256" key="2">
    <source>
        <dbReference type="SAM" id="SignalP"/>
    </source>
</evidence>
<evidence type="ECO:0000313" key="4">
    <source>
        <dbReference type="EMBL" id="TEW66035.1"/>
    </source>
</evidence>
<feature type="signal peptide" evidence="2">
    <location>
        <begin position="1"/>
        <end position="21"/>
    </location>
</feature>
<dbReference type="EMBL" id="JACIEG010000003">
    <property type="protein sequence ID" value="MBB3969155.1"/>
    <property type="molecule type" value="Genomic_DNA"/>
</dbReference>
<keyword evidence="2" id="KW-0732">Signal</keyword>
<proteinExistence type="predicted"/>